<dbReference type="EC" id="3.1.3.-" evidence="1"/>
<keyword evidence="1" id="KW-0378">Hydrolase</keyword>
<dbReference type="Pfam" id="PF08282">
    <property type="entry name" value="Hydrolase_3"/>
    <property type="match status" value="1"/>
</dbReference>
<dbReference type="SFLD" id="SFLDS00003">
    <property type="entry name" value="Haloacid_Dehalogenase"/>
    <property type="match status" value="1"/>
</dbReference>
<dbReference type="Gene3D" id="3.30.1240.10">
    <property type="match status" value="1"/>
</dbReference>
<comment type="caution">
    <text evidence="1">The sequence shown here is derived from an EMBL/GenBank/DDBJ whole genome shotgun (WGS) entry which is preliminary data.</text>
</comment>
<dbReference type="GO" id="GO:0016787">
    <property type="term" value="F:hydrolase activity"/>
    <property type="evidence" value="ECO:0007669"/>
    <property type="project" value="UniProtKB-KW"/>
</dbReference>
<keyword evidence="2" id="KW-1185">Reference proteome</keyword>
<dbReference type="InterPro" id="IPR036412">
    <property type="entry name" value="HAD-like_sf"/>
</dbReference>
<dbReference type="PANTHER" id="PTHR10000">
    <property type="entry name" value="PHOSPHOSERINE PHOSPHATASE"/>
    <property type="match status" value="1"/>
</dbReference>
<reference evidence="1 2" key="1">
    <citation type="submission" date="2023-07" db="EMBL/GenBank/DDBJ databases">
        <title>Description of novel actinomycetes strains, isolated from tidal flat sediment.</title>
        <authorList>
            <person name="Lu C."/>
        </authorList>
    </citation>
    <scope>NUCLEOTIDE SEQUENCE [LARGE SCALE GENOMIC DNA]</scope>
    <source>
        <strain evidence="1 2">SYSU T00b441</strain>
    </source>
</reference>
<dbReference type="InterPro" id="IPR023214">
    <property type="entry name" value="HAD_sf"/>
</dbReference>
<dbReference type="SFLD" id="SFLDG01140">
    <property type="entry name" value="C2.B:_Phosphomannomutase_and_P"/>
    <property type="match status" value="1"/>
</dbReference>
<name>A0ABT9D6H9_9CELL</name>
<dbReference type="RefSeq" id="WP_304600103.1">
    <property type="nucleotide sequence ID" value="NZ_JAUQYO010000001.1"/>
</dbReference>
<proteinExistence type="predicted"/>
<dbReference type="Proteomes" id="UP001232536">
    <property type="component" value="Unassembled WGS sequence"/>
</dbReference>
<evidence type="ECO:0000313" key="1">
    <source>
        <dbReference type="EMBL" id="MDO8106444.1"/>
    </source>
</evidence>
<gene>
    <name evidence="1" type="ORF">Q6348_04460</name>
</gene>
<dbReference type="SUPFAM" id="SSF56784">
    <property type="entry name" value="HAD-like"/>
    <property type="match status" value="1"/>
</dbReference>
<accession>A0ABT9D6H9</accession>
<sequence>MTRPPTAGAPTSLPTTAEAAALRLVAVDLDGTLLGHGVSVDPRFWSLADRLEERGVQLCAASGRQRHTLVEVFGGRLARMSLICDNGAFLEHRGQVLHAEVLGTEAVARTVRGMRDLPGFADRLAIAVSGPGTVLLETPSDAVAARAAGFFHSVVRVPDVLEGAADALKVSVYSADGVDAALLEGLHRTAPGYAVVQGHDHWADVTGAGTDKGAALRRLQLELGVTREQTAAFGDHLNDLGMLAAAGVSFAMGNAHPRAAAAARFRAPANTEAGVVRVLEELLDLMGPGTR</sequence>
<dbReference type="PANTHER" id="PTHR10000:SF8">
    <property type="entry name" value="HAD SUPERFAMILY HYDROLASE-LIKE, TYPE 3"/>
    <property type="match status" value="1"/>
</dbReference>
<dbReference type="EMBL" id="JAUQYP010000001">
    <property type="protein sequence ID" value="MDO8106444.1"/>
    <property type="molecule type" value="Genomic_DNA"/>
</dbReference>
<protein>
    <submittedName>
        <fullName evidence="1">HAD family hydrolase</fullName>
        <ecNumber evidence="1">3.1.3.-</ecNumber>
    </submittedName>
</protein>
<dbReference type="Gene3D" id="3.40.50.1000">
    <property type="entry name" value="HAD superfamily/HAD-like"/>
    <property type="match status" value="1"/>
</dbReference>
<organism evidence="1 2">
    <name type="scientific">Actinotalea lenta</name>
    <dbReference type="NCBI Taxonomy" id="3064654"/>
    <lineage>
        <taxon>Bacteria</taxon>
        <taxon>Bacillati</taxon>
        <taxon>Actinomycetota</taxon>
        <taxon>Actinomycetes</taxon>
        <taxon>Micrococcales</taxon>
        <taxon>Cellulomonadaceae</taxon>
        <taxon>Actinotalea</taxon>
    </lineage>
</organism>
<evidence type="ECO:0000313" key="2">
    <source>
        <dbReference type="Proteomes" id="UP001232536"/>
    </source>
</evidence>